<evidence type="ECO:0000313" key="4">
    <source>
        <dbReference type="Proteomes" id="UP001163046"/>
    </source>
</evidence>
<accession>A0A9W9Z9Z9</accession>
<feature type="compositionally biased region" description="Basic and acidic residues" evidence="1">
    <location>
        <begin position="159"/>
        <end position="168"/>
    </location>
</feature>
<keyword evidence="2" id="KW-0812">Transmembrane</keyword>
<keyword evidence="4" id="KW-1185">Reference proteome</keyword>
<evidence type="ECO:0000256" key="1">
    <source>
        <dbReference type="SAM" id="MobiDB-lite"/>
    </source>
</evidence>
<dbReference type="GO" id="GO:0004386">
    <property type="term" value="F:helicase activity"/>
    <property type="evidence" value="ECO:0007669"/>
    <property type="project" value="UniProtKB-KW"/>
</dbReference>
<sequence>MYNFGVGGGWTHEFKVLYRKKVEGEEFQETDWVDHFRVQWTEINDLEPELYEFKTIGKNAVGTSPESDVTEAISAEKSAAVSGKRDSSQMYESDWFITLIILSAGVLLLLLIVVVVRRCRRRRSSNFKVSEHEKEIEIPTPIDFKPREDWKTRLERLEEVDRESHDSLDEYGGEGAYFH</sequence>
<protein>
    <submittedName>
        <fullName evidence="3">ATP-dependent DNA helicase chl1</fullName>
    </submittedName>
</protein>
<name>A0A9W9Z9Z9_9CNID</name>
<keyword evidence="3" id="KW-0547">Nucleotide-binding</keyword>
<keyword evidence="3" id="KW-0067">ATP-binding</keyword>
<dbReference type="InterPro" id="IPR036116">
    <property type="entry name" value="FN3_sf"/>
</dbReference>
<keyword evidence="3" id="KW-0347">Helicase</keyword>
<feature type="transmembrane region" description="Helical" evidence="2">
    <location>
        <begin position="95"/>
        <end position="116"/>
    </location>
</feature>
<keyword evidence="2" id="KW-0472">Membrane</keyword>
<dbReference type="EMBL" id="MU826371">
    <property type="protein sequence ID" value="KAJ7377911.1"/>
    <property type="molecule type" value="Genomic_DNA"/>
</dbReference>
<keyword evidence="3" id="KW-0378">Hydrolase</keyword>
<feature type="region of interest" description="Disordered" evidence="1">
    <location>
        <begin position="159"/>
        <end position="179"/>
    </location>
</feature>
<proteinExistence type="predicted"/>
<keyword evidence="2" id="KW-1133">Transmembrane helix</keyword>
<organism evidence="3 4">
    <name type="scientific">Desmophyllum pertusum</name>
    <dbReference type="NCBI Taxonomy" id="174260"/>
    <lineage>
        <taxon>Eukaryota</taxon>
        <taxon>Metazoa</taxon>
        <taxon>Cnidaria</taxon>
        <taxon>Anthozoa</taxon>
        <taxon>Hexacorallia</taxon>
        <taxon>Scleractinia</taxon>
        <taxon>Caryophylliina</taxon>
        <taxon>Caryophylliidae</taxon>
        <taxon>Desmophyllum</taxon>
    </lineage>
</organism>
<dbReference type="Proteomes" id="UP001163046">
    <property type="component" value="Unassembled WGS sequence"/>
</dbReference>
<comment type="caution">
    <text evidence="3">The sequence shown here is derived from an EMBL/GenBank/DDBJ whole genome shotgun (WGS) entry which is preliminary data.</text>
</comment>
<evidence type="ECO:0000313" key="3">
    <source>
        <dbReference type="EMBL" id="KAJ7377911.1"/>
    </source>
</evidence>
<dbReference type="OrthoDB" id="10531989at2759"/>
<reference evidence="3" key="1">
    <citation type="submission" date="2023-01" db="EMBL/GenBank/DDBJ databases">
        <title>Genome assembly of the deep-sea coral Lophelia pertusa.</title>
        <authorList>
            <person name="Herrera S."/>
            <person name="Cordes E."/>
        </authorList>
    </citation>
    <scope>NUCLEOTIDE SEQUENCE</scope>
    <source>
        <strain evidence="3">USNM1676648</strain>
        <tissue evidence="3">Polyp</tissue>
    </source>
</reference>
<dbReference type="SUPFAM" id="SSF49265">
    <property type="entry name" value="Fibronectin type III"/>
    <property type="match status" value="1"/>
</dbReference>
<dbReference type="AlphaFoldDB" id="A0A9W9Z9Z9"/>
<gene>
    <name evidence="3" type="primary">CHL1_5</name>
    <name evidence="3" type="ORF">OS493_025805</name>
</gene>
<evidence type="ECO:0000256" key="2">
    <source>
        <dbReference type="SAM" id="Phobius"/>
    </source>
</evidence>